<comment type="caution">
    <text evidence="1">The sequence shown here is derived from an EMBL/GenBank/DDBJ whole genome shotgun (WGS) entry which is preliminary data.</text>
</comment>
<reference evidence="1 2" key="1">
    <citation type="submission" date="2015-03" db="EMBL/GenBank/DDBJ databases">
        <title>Genome sequencing of Methylobacterium tarhaniae DSM 25844.</title>
        <authorList>
            <person name="Chaudhry V."/>
            <person name="Patil P.B."/>
        </authorList>
    </citation>
    <scope>NUCLEOTIDE SEQUENCE [LARGE SCALE GENOMIC DNA]</scope>
    <source>
        <strain evidence="1 2">DSM 25844</strain>
    </source>
</reference>
<dbReference type="RefSeq" id="WP_048448855.1">
    <property type="nucleotide sequence ID" value="NZ_LABZ01000003.1"/>
</dbReference>
<accession>A0A0J6TGW6</accession>
<keyword evidence="2" id="KW-1185">Reference proteome</keyword>
<gene>
    <name evidence="1" type="ORF">VQ03_00320</name>
</gene>
<protein>
    <submittedName>
        <fullName evidence="1">Uncharacterized protein</fullName>
    </submittedName>
</protein>
<dbReference type="AlphaFoldDB" id="A0A0J6TGW6"/>
<dbReference type="EMBL" id="LABZ01000003">
    <property type="protein sequence ID" value="KMO44968.1"/>
    <property type="molecule type" value="Genomic_DNA"/>
</dbReference>
<sequence>MQASVDQVLRDAEFDGSPVPLDTPGLEGGAYLAALAHNGQRLTTRHILVMVRDDHVRVGFPYNAQAVVLVRSIPGARFLRDLTAWLVPLAKVRDLHAVIPQMEESLARASAGAAAPEQGADEGAIVAAAHERRAGRVLMLFALRPVARSVVRVAADARVIEGYGRTFLLDAKTASVSAPHLSREVGRPCCYAYIRAATPDETAVLEKYEAFIETERSRLRGLGRVR</sequence>
<organism evidence="1 2">
    <name type="scientific">Methylobacterium tarhaniae</name>
    <dbReference type="NCBI Taxonomy" id="1187852"/>
    <lineage>
        <taxon>Bacteria</taxon>
        <taxon>Pseudomonadati</taxon>
        <taxon>Pseudomonadota</taxon>
        <taxon>Alphaproteobacteria</taxon>
        <taxon>Hyphomicrobiales</taxon>
        <taxon>Methylobacteriaceae</taxon>
        <taxon>Methylobacterium</taxon>
    </lineage>
</organism>
<proteinExistence type="predicted"/>
<evidence type="ECO:0000313" key="2">
    <source>
        <dbReference type="Proteomes" id="UP000036449"/>
    </source>
</evidence>
<dbReference type="OrthoDB" id="10020606at2"/>
<name>A0A0J6TGW6_9HYPH</name>
<dbReference type="PATRIC" id="fig|1187852.3.peg.4233"/>
<dbReference type="Proteomes" id="UP000036449">
    <property type="component" value="Unassembled WGS sequence"/>
</dbReference>
<evidence type="ECO:0000313" key="1">
    <source>
        <dbReference type="EMBL" id="KMO44968.1"/>
    </source>
</evidence>